<evidence type="ECO:0000313" key="1">
    <source>
        <dbReference type="EMBL" id="QQT52072.1"/>
    </source>
</evidence>
<dbReference type="Proteomes" id="UP000595498">
    <property type="component" value="Chromosome"/>
</dbReference>
<dbReference type="PROSITE" id="PS51257">
    <property type="entry name" value="PROKAR_LIPOPROTEIN"/>
    <property type="match status" value="1"/>
</dbReference>
<accession>A0ABX7CPK6</accession>
<reference evidence="1 2" key="1">
    <citation type="submission" date="2021-01" db="EMBL/GenBank/DDBJ databases">
        <title>FDA dAtabase for Regulatory Grade micrObial Sequences (FDA-ARGOS): Supporting development and validation of Infectious Disease Dx tests.</title>
        <authorList>
            <person name="Sproer C."/>
            <person name="Gronow S."/>
            <person name="Severitt S."/>
            <person name="Schroder I."/>
            <person name="Tallon L."/>
            <person name="Sadzewicz L."/>
            <person name="Zhao X."/>
            <person name="Boylan J."/>
            <person name="Ott S."/>
            <person name="Bowen H."/>
            <person name="Vavikolanu K."/>
            <person name="Mehta A."/>
            <person name="Aluvathingal J."/>
            <person name="Nadendla S."/>
            <person name="Lowell S."/>
            <person name="Myers T."/>
            <person name="Yan Y."/>
            <person name="Sichtig H."/>
        </authorList>
    </citation>
    <scope>NUCLEOTIDE SEQUENCE [LARGE SCALE GENOMIC DNA]</scope>
    <source>
        <strain evidence="1 2">FDAARGOS_1141</strain>
    </source>
</reference>
<keyword evidence="2" id="KW-1185">Reference proteome</keyword>
<evidence type="ECO:0008006" key="3">
    <source>
        <dbReference type="Google" id="ProtNLM"/>
    </source>
</evidence>
<gene>
    <name evidence="1" type="ORF">I6I98_17580</name>
</gene>
<protein>
    <recommendedName>
        <fullName evidence="3">Lipoprotein</fullName>
    </recommendedName>
</protein>
<proteinExistence type="predicted"/>
<sequence>MLKFILIAFIVLSSCSRNKNTKRIDSRIIYEMAYDDRTTPSRFDFDFFVRCNNGKVAMINEPALWGIHRENPKNLSYEKFLDLALNQIIEVDDTRILSSADCFLLDSKVANYYKSHSLEDFLLEYFTKENSGWRLKDGYAKSQLMSISYYCFINNKFLQFDDYIGIYILVEPNELFSR</sequence>
<name>A0ABX7CPK6_SPHMU</name>
<dbReference type="EMBL" id="CP068224">
    <property type="protein sequence ID" value="QQT52072.1"/>
    <property type="molecule type" value="Genomic_DNA"/>
</dbReference>
<evidence type="ECO:0000313" key="2">
    <source>
        <dbReference type="Proteomes" id="UP000595498"/>
    </source>
</evidence>
<organism evidence="1 2">
    <name type="scientific">Sphingobacterium multivorum</name>
    <dbReference type="NCBI Taxonomy" id="28454"/>
    <lineage>
        <taxon>Bacteria</taxon>
        <taxon>Pseudomonadati</taxon>
        <taxon>Bacteroidota</taxon>
        <taxon>Sphingobacteriia</taxon>
        <taxon>Sphingobacteriales</taxon>
        <taxon>Sphingobacteriaceae</taxon>
        <taxon>Sphingobacterium</taxon>
    </lineage>
</organism>